<name>A0A2A9P4Y4_OPHUN</name>
<comment type="caution">
    <text evidence="11">The sequence shown here is derived from an EMBL/GenBank/DDBJ whole genome shotgun (WGS) entry which is preliminary data.</text>
</comment>
<evidence type="ECO:0000256" key="5">
    <source>
        <dbReference type="ARBA" id="ARBA00022989"/>
    </source>
</evidence>
<evidence type="ECO:0000256" key="9">
    <source>
        <dbReference type="SAM" id="Phobius"/>
    </source>
</evidence>
<dbReference type="PROSITE" id="PS50850">
    <property type="entry name" value="MFS"/>
    <property type="match status" value="1"/>
</dbReference>
<feature type="transmembrane region" description="Helical" evidence="9">
    <location>
        <begin position="212"/>
        <end position="231"/>
    </location>
</feature>
<dbReference type="Pfam" id="PF07690">
    <property type="entry name" value="MFS_1"/>
    <property type="match status" value="1"/>
</dbReference>
<feature type="domain" description="Major facilitator superfamily (MFS) profile" evidence="10">
    <location>
        <begin position="58"/>
        <end position="495"/>
    </location>
</feature>
<dbReference type="GO" id="GO:0022857">
    <property type="term" value="F:transmembrane transporter activity"/>
    <property type="evidence" value="ECO:0007669"/>
    <property type="project" value="InterPro"/>
</dbReference>
<dbReference type="AlphaFoldDB" id="A0A2A9P4Y4"/>
<dbReference type="Proteomes" id="UP000037136">
    <property type="component" value="Unassembled WGS sequence"/>
</dbReference>
<dbReference type="STRING" id="268505.A0A2A9P4Y4"/>
<comment type="subcellular location">
    <subcellularLocation>
        <location evidence="1">Cell membrane</location>
        <topology evidence="1">Multi-pass membrane protein</topology>
    </subcellularLocation>
</comment>
<dbReference type="OrthoDB" id="6770063at2759"/>
<keyword evidence="2" id="KW-0813">Transport</keyword>
<feature type="transmembrane region" description="Helical" evidence="9">
    <location>
        <begin position="288"/>
        <end position="313"/>
    </location>
</feature>
<evidence type="ECO:0000256" key="6">
    <source>
        <dbReference type="ARBA" id="ARBA00023136"/>
    </source>
</evidence>
<evidence type="ECO:0000256" key="1">
    <source>
        <dbReference type="ARBA" id="ARBA00004651"/>
    </source>
</evidence>
<keyword evidence="7" id="KW-0325">Glycoprotein</keyword>
<keyword evidence="12" id="KW-1185">Reference proteome</keyword>
<organism evidence="11 12">
    <name type="scientific">Ophiocordyceps unilateralis</name>
    <name type="common">Zombie-ant fungus</name>
    <name type="synonym">Torrubia unilateralis</name>
    <dbReference type="NCBI Taxonomy" id="268505"/>
    <lineage>
        <taxon>Eukaryota</taxon>
        <taxon>Fungi</taxon>
        <taxon>Dikarya</taxon>
        <taxon>Ascomycota</taxon>
        <taxon>Pezizomycotina</taxon>
        <taxon>Sordariomycetes</taxon>
        <taxon>Hypocreomycetidae</taxon>
        <taxon>Hypocreales</taxon>
        <taxon>Ophiocordycipitaceae</taxon>
        <taxon>Ophiocordyceps</taxon>
    </lineage>
</organism>
<dbReference type="PANTHER" id="PTHR23502">
    <property type="entry name" value="MAJOR FACILITATOR SUPERFAMILY"/>
    <property type="match status" value="1"/>
</dbReference>
<feature type="transmembrane region" description="Helical" evidence="9">
    <location>
        <begin position="325"/>
        <end position="345"/>
    </location>
</feature>
<reference evidence="11 12" key="1">
    <citation type="journal article" date="2015" name="BMC Genomics">
        <title>Gene expression during zombie ant biting behavior reflects the complexity underlying fungal parasitic behavioral manipulation.</title>
        <authorList>
            <person name="de Bekker C."/>
            <person name="Ohm R.A."/>
            <person name="Loreto R.G."/>
            <person name="Sebastian A."/>
            <person name="Albert I."/>
            <person name="Merrow M."/>
            <person name="Brachmann A."/>
            <person name="Hughes D.P."/>
        </authorList>
    </citation>
    <scope>NUCLEOTIDE SEQUENCE [LARGE SCALE GENOMIC DNA]</scope>
    <source>
        <strain evidence="11 12">SC16a</strain>
    </source>
</reference>
<evidence type="ECO:0000259" key="10">
    <source>
        <dbReference type="PROSITE" id="PS50850"/>
    </source>
</evidence>
<feature type="transmembrane region" description="Helical" evidence="9">
    <location>
        <begin position="88"/>
        <end position="111"/>
    </location>
</feature>
<proteinExistence type="inferred from homology"/>
<dbReference type="SUPFAM" id="SSF103473">
    <property type="entry name" value="MFS general substrate transporter"/>
    <property type="match status" value="1"/>
</dbReference>
<dbReference type="FunFam" id="1.20.1250.20:FF:000011">
    <property type="entry name" value="MFS multidrug transporter, putative"/>
    <property type="match status" value="1"/>
</dbReference>
<dbReference type="InterPro" id="IPR011701">
    <property type="entry name" value="MFS"/>
</dbReference>
<feature type="transmembrane region" description="Helical" evidence="9">
    <location>
        <begin position="396"/>
        <end position="423"/>
    </location>
</feature>
<accession>A0A2A9P4Y4</accession>
<evidence type="ECO:0000256" key="3">
    <source>
        <dbReference type="ARBA" id="ARBA00022475"/>
    </source>
</evidence>
<evidence type="ECO:0000256" key="2">
    <source>
        <dbReference type="ARBA" id="ARBA00022448"/>
    </source>
</evidence>
<keyword evidence="3" id="KW-1003">Cell membrane</keyword>
<evidence type="ECO:0000313" key="11">
    <source>
        <dbReference type="EMBL" id="PFH56408.1"/>
    </source>
</evidence>
<gene>
    <name evidence="11" type="ORF">XA68_16548</name>
</gene>
<feature type="transmembrane region" description="Helical" evidence="9">
    <location>
        <begin position="182"/>
        <end position="206"/>
    </location>
</feature>
<feature type="transmembrane region" description="Helical" evidence="9">
    <location>
        <begin position="459"/>
        <end position="484"/>
    </location>
</feature>
<keyword evidence="4 9" id="KW-0812">Transmembrane</keyword>
<evidence type="ECO:0000313" key="12">
    <source>
        <dbReference type="Proteomes" id="UP000037136"/>
    </source>
</evidence>
<comment type="similarity">
    <text evidence="8">Belongs to the major facilitator superfamily. DHA1 family. Polyamines/proton antiporter (TC 2.A.1.2.16) subfamily.</text>
</comment>
<dbReference type="InterPro" id="IPR020846">
    <property type="entry name" value="MFS_dom"/>
</dbReference>
<evidence type="ECO:0000256" key="4">
    <source>
        <dbReference type="ARBA" id="ARBA00022692"/>
    </source>
</evidence>
<evidence type="ECO:0000256" key="7">
    <source>
        <dbReference type="ARBA" id="ARBA00023180"/>
    </source>
</evidence>
<dbReference type="Gene3D" id="1.20.1250.20">
    <property type="entry name" value="MFS general substrate transporter like domains"/>
    <property type="match status" value="1"/>
</dbReference>
<evidence type="ECO:0000256" key="8">
    <source>
        <dbReference type="ARBA" id="ARBA00038459"/>
    </source>
</evidence>
<sequence>MDQVETQTEDKVPVPQAVEARAGTSEDGVYINSEGYVDFAPGDPGFPQNWPMKRRIIVTSCVVFLVFNATFASSAISGCFPSLIKHFHISTVVAGLSVTVFLLGYCAGPLFFAPLSEIYGRRWIFYSTFTLYFAFNFLCAFAPNYAALLIGRAITGTLVSAPLSNAPGVIADVWNPIERGTAMAGFAASVWCGSALGPVVGGFLQLKEDWRWVFYVQIWLAAGSLLLMILIPETHAPTILRQRAERLRKSGTPGTENVKAPADDTDRSLGPALKVAVTRPWVILFDPISFFCAVYLSVIYTLLYMLFAIYPFIFQRKRGWNAGVSKLPLLGTIVGCFFGAGLIVLETQKRAKRVKRGEVKPEDFEAEDRLPLAMGGGIGFAISMFAFAWTGEFNSVPWIVPTIAGGILSCCLLLVFVAFLNYIVDSYLQFAASAIAANTIARSACGSAAPLFTLQMFKALGVGVGGSVIGGVAIVLSAIPFLFYRYGKGIRARSKFSPAKAKAAKKGPDEELAVMTAYDAYAKSMEGLVDADGRPHHVDPWRNDSFSGEWPLRQ</sequence>
<keyword evidence="5 9" id="KW-1133">Transmembrane helix</keyword>
<feature type="transmembrane region" description="Helical" evidence="9">
    <location>
        <begin position="56"/>
        <end position="76"/>
    </location>
</feature>
<feature type="transmembrane region" description="Helical" evidence="9">
    <location>
        <begin position="123"/>
        <end position="143"/>
    </location>
</feature>
<dbReference type="InterPro" id="IPR036259">
    <property type="entry name" value="MFS_trans_sf"/>
</dbReference>
<reference evidence="11 12" key="2">
    <citation type="journal article" date="2017" name="Sci. Rep.">
        <title>Ant-infecting Ophiocordyceps genomes reveal a high diversity of potential behavioral manipulation genes and a possible major role for enterotoxins.</title>
        <authorList>
            <person name="de Bekker C."/>
            <person name="Ohm R.A."/>
            <person name="Evans H.C."/>
            <person name="Brachmann A."/>
            <person name="Hughes D.P."/>
        </authorList>
    </citation>
    <scope>NUCLEOTIDE SEQUENCE [LARGE SCALE GENOMIC DNA]</scope>
    <source>
        <strain evidence="11 12">SC16a</strain>
    </source>
</reference>
<feature type="transmembrane region" description="Helical" evidence="9">
    <location>
        <begin position="370"/>
        <end position="390"/>
    </location>
</feature>
<dbReference type="PANTHER" id="PTHR23502:SF186">
    <property type="entry name" value="MAJOR FACILITATOR SUPERFAMILY (MFS) PROFILE DOMAIN-CONTAINING PROTEIN"/>
    <property type="match status" value="1"/>
</dbReference>
<dbReference type="CDD" id="cd17323">
    <property type="entry name" value="MFS_Tpo1_MDR_like"/>
    <property type="match status" value="1"/>
</dbReference>
<dbReference type="EMBL" id="LAZP02000587">
    <property type="protein sequence ID" value="PFH56408.1"/>
    <property type="molecule type" value="Genomic_DNA"/>
</dbReference>
<keyword evidence="6 9" id="KW-0472">Membrane</keyword>
<protein>
    <recommendedName>
        <fullName evidence="10">Major facilitator superfamily (MFS) profile domain-containing protein</fullName>
    </recommendedName>
</protein>
<dbReference type="GO" id="GO:0005886">
    <property type="term" value="C:plasma membrane"/>
    <property type="evidence" value="ECO:0007669"/>
    <property type="project" value="UniProtKB-SubCell"/>
</dbReference>